<proteinExistence type="inferred from homology"/>
<dbReference type="InterPro" id="IPR051448">
    <property type="entry name" value="CdaR-like_regulators"/>
</dbReference>
<dbReference type="Pfam" id="PF17853">
    <property type="entry name" value="GGDEF_2"/>
    <property type="match status" value="1"/>
</dbReference>
<dbReference type="RefSeq" id="WP_277536110.1">
    <property type="nucleotide sequence ID" value="NZ_JAPDIA010000008.1"/>
</dbReference>
<comment type="similarity">
    <text evidence="1">Belongs to the CdaR family.</text>
</comment>
<evidence type="ECO:0000259" key="2">
    <source>
        <dbReference type="Pfam" id="PF13556"/>
    </source>
</evidence>
<sequence>MSILPFPAEVSEKQQQQIQYLIATALQKRIALHAIDRDRLLLLEAVPAREPSASTTSALTLLADQLRQRFDAPALPGGSGAVYDDYARVSASREEAWTVIRLRGSFPDALKDVHRYAELGYYRLLPDVQHHRQEHYYKNECLHRLEIYDLEHNGDLLRTLEVYLDRDSNLKESAEALHVHENTLSYRLKRIAHIGGIDLSRMDQKVTCYLEFKSRRLR</sequence>
<name>A0A9X4KWQ5_9BACL</name>
<keyword evidence="5" id="KW-1185">Reference proteome</keyword>
<evidence type="ECO:0000313" key="5">
    <source>
        <dbReference type="Proteomes" id="UP001153404"/>
    </source>
</evidence>
<protein>
    <submittedName>
        <fullName evidence="4">Helix-turn-helix domain-containing protein</fullName>
    </submittedName>
</protein>
<comment type="caution">
    <text evidence="4">The sequence shown here is derived from an EMBL/GenBank/DDBJ whole genome shotgun (WGS) entry which is preliminary data.</text>
</comment>
<dbReference type="InterPro" id="IPR025736">
    <property type="entry name" value="PucR_C-HTH_dom"/>
</dbReference>
<dbReference type="Pfam" id="PF13556">
    <property type="entry name" value="HTH_30"/>
    <property type="match status" value="1"/>
</dbReference>
<reference evidence="4" key="1">
    <citation type="submission" date="2022-10" db="EMBL/GenBank/DDBJ databases">
        <title>Comparative genomic analysis of Cohnella hashimotonis sp. nov., isolated from the International Space Station.</title>
        <authorList>
            <person name="Simpson A."/>
            <person name="Venkateswaran K."/>
        </authorList>
    </citation>
    <scope>NUCLEOTIDE SEQUENCE</scope>
    <source>
        <strain evidence="4">DSM 28161</strain>
    </source>
</reference>
<dbReference type="PANTHER" id="PTHR33744">
    <property type="entry name" value="CARBOHYDRATE DIACID REGULATOR"/>
    <property type="match status" value="1"/>
</dbReference>
<dbReference type="AlphaFoldDB" id="A0A9X4KWQ5"/>
<organism evidence="4 5">
    <name type="scientific">Cohnella rhizosphaerae</name>
    <dbReference type="NCBI Taxonomy" id="1457232"/>
    <lineage>
        <taxon>Bacteria</taxon>
        <taxon>Bacillati</taxon>
        <taxon>Bacillota</taxon>
        <taxon>Bacilli</taxon>
        <taxon>Bacillales</taxon>
        <taxon>Paenibacillaceae</taxon>
        <taxon>Cohnella</taxon>
    </lineage>
</organism>
<evidence type="ECO:0000259" key="3">
    <source>
        <dbReference type="Pfam" id="PF17853"/>
    </source>
</evidence>
<evidence type="ECO:0000313" key="4">
    <source>
        <dbReference type="EMBL" id="MDG0812676.1"/>
    </source>
</evidence>
<dbReference type="InterPro" id="IPR041522">
    <property type="entry name" value="CdaR_GGDEF"/>
</dbReference>
<gene>
    <name evidence="4" type="ORF">OMP40_27640</name>
</gene>
<dbReference type="Gene3D" id="1.10.10.2840">
    <property type="entry name" value="PucR C-terminal helix-turn-helix domain"/>
    <property type="match status" value="1"/>
</dbReference>
<dbReference type="InterPro" id="IPR042070">
    <property type="entry name" value="PucR_C-HTH_sf"/>
</dbReference>
<evidence type="ECO:0000256" key="1">
    <source>
        <dbReference type="ARBA" id="ARBA00006754"/>
    </source>
</evidence>
<dbReference type="EMBL" id="JAPDIA010000008">
    <property type="protein sequence ID" value="MDG0812676.1"/>
    <property type="molecule type" value="Genomic_DNA"/>
</dbReference>
<feature type="domain" description="PucR C-terminal helix-turn-helix" evidence="2">
    <location>
        <begin position="156"/>
        <end position="212"/>
    </location>
</feature>
<accession>A0A9X4KWQ5</accession>
<feature type="domain" description="CdaR GGDEF-like" evidence="3">
    <location>
        <begin position="12"/>
        <end position="102"/>
    </location>
</feature>
<dbReference type="PANTHER" id="PTHR33744:SF1">
    <property type="entry name" value="DNA-BINDING TRANSCRIPTIONAL ACTIVATOR ADER"/>
    <property type="match status" value="1"/>
</dbReference>
<dbReference type="Proteomes" id="UP001153404">
    <property type="component" value="Unassembled WGS sequence"/>
</dbReference>